<dbReference type="Pfam" id="PF00575">
    <property type="entry name" value="S1"/>
    <property type="match status" value="3"/>
</dbReference>
<dbReference type="PANTHER" id="PTHR10724:SF7">
    <property type="entry name" value="SMALL RIBOSOMAL SUBUNIT PROTEIN BS1C"/>
    <property type="match status" value="1"/>
</dbReference>
<dbReference type="InterPro" id="IPR035104">
    <property type="entry name" value="Ribosomal_protein_S1-like"/>
</dbReference>
<evidence type="ECO:0000259" key="6">
    <source>
        <dbReference type="PROSITE" id="PS50126"/>
    </source>
</evidence>
<dbReference type="InterPro" id="IPR012340">
    <property type="entry name" value="NA-bd_OB-fold"/>
</dbReference>
<feature type="compositionally biased region" description="Low complexity" evidence="5">
    <location>
        <begin position="527"/>
        <end position="565"/>
    </location>
</feature>
<comment type="function">
    <text evidence="4">Associates with the EF-Tu.GDP complex and induces the exchange of GDP to GTP. It remains bound to the aminoacyl-tRNA.EF-Tu.GTP complex up to the GTP hydrolysis stage on the ribosome.</text>
</comment>
<feature type="domain" description="S1 motif" evidence="6">
    <location>
        <begin position="382"/>
        <end position="450"/>
    </location>
</feature>
<reference evidence="7 8" key="1">
    <citation type="submission" date="2022-07" db="EMBL/GenBank/DDBJ databases">
        <title>Genome-wide signatures of adaptation to extreme environments.</title>
        <authorList>
            <person name="Cho C.H."/>
            <person name="Yoon H.S."/>
        </authorList>
    </citation>
    <scope>NUCLEOTIDE SEQUENCE [LARGE SCALE GENOMIC DNA]</scope>
    <source>
        <strain evidence="7 8">108.79 E11</strain>
    </source>
</reference>
<feature type="domain" description="S1 motif" evidence="6">
    <location>
        <begin position="216"/>
        <end position="285"/>
    </location>
</feature>
<dbReference type="GO" id="GO:0003735">
    <property type="term" value="F:structural constituent of ribosome"/>
    <property type="evidence" value="ECO:0007669"/>
    <property type="project" value="TreeGrafter"/>
</dbReference>
<dbReference type="InterPro" id="IPR050437">
    <property type="entry name" value="Ribos_protein_bS1-like"/>
</dbReference>
<evidence type="ECO:0000256" key="4">
    <source>
        <dbReference type="ARBA" id="ARBA00025453"/>
    </source>
</evidence>
<dbReference type="PRINTS" id="PR00681">
    <property type="entry name" value="RIBOSOMALS1"/>
</dbReference>
<dbReference type="Proteomes" id="UP001300502">
    <property type="component" value="Unassembled WGS sequence"/>
</dbReference>
<evidence type="ECO:0000256" key="3">
    <source>
        <dbReference type="ARBA" id="ARBA00023274"/>
    </source>
</evidence>
<dbReference type="GO" id="GO:0003729">
    <property type="term" value="F:mRNA binding"/>
    <property type="evidence" value="ECO:0007669"/>
    <property type="project" value="UniProtKB-ARBA"/>
</dbReference>
<comment type="similarity">
    <text evidence="1">Belongs to the bacterial ribosomal protein bS1 family.</text>
</comment>
<proteinExistence type="inferred from homology"/>
<gene>
    <name evidence="7" type="ORF">GAYE_SCF28MG4779</name>
</gene>
<dbReference type="GO" id="GO:0005840">
    <property type="term" value="C:ribosome"/>
    <property type="evidence" value="ECO:0007669"/>
    <property type="project" value="UniProtKB-KW"/>
</dbReference>
<feature type="domain" description="S1 motif" evidence="6">
    <location>
        <begin position="303"/>
        <end position="368"/>
    </location>
</feature>
<evidence type="ECO:0000313" key="8">
    <source>
        <dbReference type="Proteomes" id="UP001300502"/>
    </source>
</evidence>
<dbReference type="GO" id="GO:1990904">
    <property type="term" value="C:ribonucleoprotein complex"/>
    <property type="evidence" value="ECO:0007669"/>
    <property type="project" value="UniProtKB-KW"/>
</dbReference>
<protein>
    <recommendedName>
        <fullName evidence="6">S1 motif domain-containing protein</fullName>
    </recommendedName>
</protein>
<dbReference type="PANTHER" id="PTHR10724">
    <property type="entry name" value="30S RIBOSOMAL PROTEIN S1"/>
    <property type="match status" value="1"/>
</dbReference>
<evidence type="ECO:0000256" key="2">
    <source>
        <dbReference type="ARBA" id="ARBA00022980"/>
    </source>
</evidence>
<organism evidence="7 8">
    <name type="scientific">Galdieria yellowstonensis</name>
    <dbReference type="NCBI Taxonomy" id="3028027"/>
    <lineage>
        <taxon>Eukaryota</taxon>
        <taxon>Rhodophyta</taxon>
        <taxon>Bangiophyceae</taxon>
        <taxon>Galdieriales</taxon>
        <taxon>Galdieriaceae</taxon>
        <taxon>Galdieria</taxon>
    </lineage>
</organism>
<feature type="compositionally biased region" description="Low complexity" evidence="5">
    <location>
        <begin position="492"/>
        <end position="505"/>
    </location>
</feature>
<dbReference type="GO" id="GO:0005737">
    <property type="term" value="C:cytoplasm"/>
    <property type="evidence" value="ECO:0007669"/>
    <property type="project" value="UniProtKB-ARBA"/>
</dbReference>
<dbReference type="Gene3D" id="2.40.50.140">
    <property type="entry name" value="Nucleic acid-binding proteins"/>
    <property type="match status" value="3"/>
</dbReference>
<dbReference type="InterPro" id="IPR003029">
    <property type="entry name" value="S1_domain"/>
</dbReference>
<dbReference type="PROSITE" id="PS50126">
    <property type="entry name" value="S1"/>
    <property type="match status" value="3"/>
</dbReference>
<feature type="region of interest" description="Disordered" evidence="5">
    <location>
        <begin position="526"/>
        <end position="565"/>
    </location>
</feature>
<evidence type="ECO:0000256" key="5">
    <source>
        <dbReference type="SAM" id="MobiDB-lite"/>
    </source>
</evidence>
<dbReference type="FunFam" id="2.40.50.140:FF:000051">
    <property type="entry name" value="RNA-binding transcriptional accessory protein"/>
    <property type="match status" value="1"/>
</dbReference>
<evidence type="ECO:0000256" key="1">
    <source>
        <dbReference type="ARBA" id="ARBA00006767"/>
    </source>
</evidence>
<dbReference type="SUPFAM" id="SSF50249">
    <property type="entry name" value="Nucleic acid-binding proteins"/>
    <property type="match status" value="3"/>
</dbReference>
<dbReference type="GO" id="GO:0006412">
    <property type="term" value="P:translation"/>
    <property type="evidence" value="ECO:0007669"/>
    <property type="project" value="TreeGrafter"/>
</dbReference>
<evidence type="ECO:0000313" key="7">
    <source>
        <dbReference type="EMBL" id="KAK4526861.1"/>
    </source>
</evidence>
<sequence>MWCYVEASFPTHNHHNANNNNIHCIHKRGVACKYVNKLVAIGFTRSNRCLNWSNDTKARITTTTTAVPCGKESSRPCSFSSVWLGRTIPGGSLFSTHKRLWKRATGYKNDTHSPNEEEEDCTTTSAVVLVRAEETENEADDSSKKLLEDMWSKITQWNGTSMHSQVLVSKQDSRPRLVANKRKVMGKVPVPTCDISFSYGDLDREVGDIHYTFTAGDIRKGVIVEIINDGALVDIGAKSTALLPSHEVSLYPVESIHDVLQVGDEKEFVLLDADSDSGHVKVSIRRLELERAWQKLNAALEEASTLEAQVVATNRGGCLVLVHGIRGFLPTSHISLPGTTLEEMVGHVYPVKCLEVDKSKGRLVVSHRRAMAERQMENLKTGALVEGTVQGVKPYGVFVDVFGTSGLLHISQISHDQVTNIQSLFSTGEKVKCMVVSFDKQRGRISLSTKALEPHPGDMLRNKQLVYEKAEEMAMEYNERMESPPVRSKNISTGSSSSSHTSSSTDDIIAGLDIGSLDDLDPILFGSNSMNNNNASSNHHQSSSESSSHSNGTTSSSSTKNLFSE</sequence>
<dbReference type="EMBL" id="JANCYU010000044">
    <property type="protein sequence ID" value="KAK4526861.1"/>
    <property type="molecule type" value="Genomic_DNA"/>
</dbReference>
<keyword evidence="8" id="KW-1185">Reference proteome</keyword>
<dbReference type="CDD" id="cd05687">
    <property type="entry name" value="S1_RPS1_repeat_ec1_hs1"/>
    <property type="match status" value="1"/>
</dbReference>
<accession>A0AAV9II16</accession>
<comment type="caution">
    <text evidence="7">The sequence shown here is derived from an EMBL/GenBank/DDBJ whole genome shotgun (WGS) entry which is preliminary data.</text>
</comment>
<dbReference type="SMART" id="SM00316">
    <property type="entry name" value="S1"/>
    <property type="match status" value="3"/>
</dbReference>
<dbReference type="AlphaFoldDB" id="A0AAV9II16"/>
<dbReference type="CDD" id="cd04465">
    <property type="entry name" value="S1_RPS1_repeat_ec2_hs2"/>
    <property type="match status" value="1"/>
</dbReference>
<feature type="region of interest" description="Disordered" evidence="5">
    <location>
        <begin position="478"/>
        <end position="505"/>
    </location>
</feature>
<keyword evidence="2" id="KW-0689">Ribosomal protein</keyword>
<keyword evidence="3" id="KW-0687">Ribonucleoprotein</keyword>
<name>A0AAV9II16_9RHOD</name>